<evidence type="ECO:0000313" key="1">
    <source>
        <dbReference type="EMBL" id="ESA13461.1"/>
    </source>
</evidence>
<gene>
    <name evidence="1" type="ORF">GLOINDRAFT_26019</name>
</gene>
<dbReference type="AlphaFoldDB" id="U9UCW7"/>
<dbReference type="HOGENOM" id="CLU_2251465_0_0_1"/>
<organism evidence="1">
    <name type="scientific">Rhizophagus irregularis (strain DAOM 181602 / DAOM 197198 / MUCL 43194)</name>
    <name type="common">Arbuscular mycorrhizal fungus</name>
    <name type="synonym">Glomus intraradices</name>
    <dbReference type="NCBI Taxonomy" id="747089"/>
    <lineage>
        <taxon>Eukaryota</taxon>
        <taxon>Fungi</taxon>
        <taxon>Fungi incertae sedis</taxon>
        <taxon>Mucoromycota</taxon>
        <taxon>Glomeromycotina</taxon>
        <taxon>Glomeromycetes</taxon>
        <taxon>Glomerales</taxon>
        <taxon>Glomeraceae</taxon>
        <taxon>Rhizophagus</taxon>
    </lineage>
</organism>
<sequence length="104" mass="12080">MNAQLGTQRFPRIWNGTIYHLVDIKVKLTEGEILYKIGLAEEIEILSKIEEILKIKIGKHTTVVRTKFKDFKNNPPTRIYVDDSDDEDTVKAIVEEEKSQELYS</sequence>
<protein>
    <submittedName>
        <fullName evidence="1">Uncharacterized protein</fullName>
    </submittedName>
</protein>
<proteinExistence type="predicted"/>
<dbReference type="VEuPathDB" id="FungiDB:RhiirFUN_026064"/>
<accession>U9UCW7</accession>
<dbReference type="EMBL" id="KI283883">
    <property type="protein sequence ID" value="ESA13461.1"/>
    <property type="molecule type" value="Genomic_DNA"/>
</dbReference>
<reference evidence="1" key="1">
    <citation type="submission" date="2013-07" db="EMBL/GenBank/DDBJ databases">
        <title>The genome of an arbuscular mycorrhizal fungus provides insights into the evolution of the oldest plant symbiosis.</title>
        <authorList>
            <consortium name="DOE Joint Genome Institute"/>
            <person name="Tisserant E."/>
            <person name="Malbreil M."/>
            <person name="Kuo A."/>
            <person name="Kohler A."/>
            <person name="Symeonidi A."/>
            <person name="Balestrini R."/>
            <person name="Charron P."/>
            <person name="Duensing N."/>
            <person name="Frei-dit-Frey N."/>
            <person name="Gianinazzi-Pearson V."/>
            <person name="Gilbert B."/>
            <person name="Handa Y."/>
            <person name="Hijri M."/>
            <person name="Kaul R."/>
            <person name="Kawaguchi M."/>
            <person name="Krajinski F."/>
            <person name="Lammers P."/>
            <person name="Lapierre D."/>
            <person name="Masclaux F.G."/>
            <person name="Murat C."/>
            <person name="Morin E."/>
            <person name="Ndikumana S."/>
            <person name="Pagni M."/>
            <person name="Petitpierre D."/>
            <person name="Requena N."/>
            <person name="Rosikiewicz P."/>
            <person name="Riley R."/>
            <person name="Saito K."/>
            <person name="San Clemente H."/>
            <person name="Shapiro H."/>
            <person name="van Tuinen D."/>
            <person name="Becard G."/>
            <person name="Bonfante P."/>
            <person name="Paszkowski U."/>
            <person name="Shachar-Hill Y."/>
            <person name="Young J.P."/>
            <person name="Sanders I.R."/>
            <person name="Henrissat B."/>
            <person name="Rensing S.A."/>
            <person name="Grigoriev I.V."/>
            <person name="Corradi N."/>
            <person name="Roux C."/>
            <person name="Martin F."/>
        </authorList>
    </citation>
    <scope>NUCLEOTIDE SEQUENCE</scope>
    <source>
        <strain evidence="1">DAOM 197198</strain>
    </source>
</reference>
<name>U9UCW7_RHIID</name>